<dbReference type="OrthoDB" id="5292533at2759"/>
<evidence type="ECO:0000313" key="2">
    <source>
        <dbReference type="EMBL" id="PVI00095.1"/>
    </source>
</evidence>
<reference evidence="2 3" key="1">
    <citation type="journal article" date="2018" name="Sci. Rep.">
        <title>Comparative genomics provides insights into the lifestyle and reveals functional heterogeneity of dark septate endophytic fungi.</title>
        <authorList>
            <person name="Knapp D.G."/>
            <person name="Nemeth J.B."/>
            <person name="Barry K."/>
            <person name="Hainaut M."/>
            <person name="Henrissat B."/>
            <person name="Johnson J."/>
            <person name="Kuo A."/>
            <person name="Lim J.H.P."/>
            <person name="Lipzen A."/>
            <person name="Nolan M."/>
            <person name="Ohm R.A."/>
            <person name="Tamas L."/>
            <person name="Grigoriev I.V."/>
            <person name="Spatafora J.W."/>
            <person name="Nagy L.G."/>
            <person name="Kovacs G.M."/>
        </authorList>
    </citation>
    <scope>NUCLEOTIDE SEQUENCE [LARGE SCALE GENOMIC DNA]</scope>
    <source>
        <strain evidence="2 3">DSE2036</strain>
    </source>
</reference>
<accession>A0A2V1DSA7</accession>
<keyword evidence="1" id="KW-0812">Transmembrane</keyword>
<name>A0A2V1DSA7_9PLEO</name>
<gene>
    <name evidence="2" type="ORF">DM02DRAFT_614600</name>
</gene>
<proteinExistence type="predicted"/>
<keyword evidence="1" id="KW-1133">Transmembrane helix</keyword>
<protein>
    <submittedName>
        <fullName evidence="2">Uncharacterized protein</fullName>
    </submittedName>
</protein>
<keyword evidence="1" id="KW-0472">Membrane</keyword>
<organism evidence="2 3">
    <name type="scientific">Periconia macrospinosa</name>
    <dbReference type="NCBI Taxonomy" id="97972"/>
    <lineage>
        <taxon>Eukaryota</taxon>
        <taxon>Fungi</taxon>
        <taxon>Dikarya</taxon>
        <taxon>Ascomycota</taxon>
        <taxon>Pezizomycotina</taxon>
        <taxon>Dothideomycetes</taxon>
        <taxon>Pleosporomycetidae</taxon>
        <taxon>Pleosporales</taxon>
        <taxon>Massarineae</taxon>
        <taxon>Periconiaceae</taxon>
        <taxon>Periconia</taxon>
    </lineage>
</organism>
<dbReference type="AlphaFoldDB" id="A0A2V1DSA7"/>
<evidence type="ECO:0000256" key="1">
    <source>
        <dbReference type="SAM" id="Phobius"/>
    </source>
</evidence>
<feature type="transmembrane region" description="Helical" evidence="1">
    <location>
        <begin position="6"/>
        <end position="27"/>
    </location>
</feature>
<evidence type="ECO:0000313" key="3">
    <source>
        <dbReference type="Proteomes" id="UP000244855"/>
    </source>
</evidence>
<keyword evidence="3" id="KW-1185">Reference proteome</keyword>
<sequence length="387" mass="44569">MSVDWNLAAVVVAIVALSLTPIGLVLFRKVVSILLSKLRPSLGLCEKLEWSDLVDGILHTCTLPEQNCAHHETISIMEFFSWKKDRRLVKKPGQLYLTTSYLRTDTKTLRGFLSLLHREELGLMFEEVGTVMTASVTLDLASKSEYNRHYDPQYRIQVSKKEMDLLFQGYPPWYQDPLSLANRGQVPHPIQGSRDIFRGGWIVAVGLSRTLPISFEFLGPKKAGEAPEYAFRALERITHRLKNLSQLFGGRRIELATELVDDARSYVQESAAPSSLWMYFERSAFTGGFGSRWHQDTRREFAQTLTNNDCILAMQIFNQYEDLSESQKLSLEPILTLVLRAMLVGVYQVATEFHEYKKWERRKDQLPPELLTDRSVYLYRELRSHND</sequence>
<dbReference type="EMBL" id="KZ805379">
    <property type="protein sequence ID" value="PVI00095.1"/>
    <property type="molecule type" value="Genomic_DNA"/>
</dbReference>
<dbReference type="Proteomes" id="UP000244855">
    <property type="component" value="Unassembled WGS sequence"/>
</dbReference>